<dbReference type="EMBL" id="JAHRIQ010086011">
    <property type="protein sequence ID" value="MEQ2249655.1"/>
    <property type="molecule type" value="Genomic_DNA"/>
</dbReference>
<sequence length="150" mass="16954">MSAIYSNVPNKPSLDIGTALLTEGRNVITRLQDQMTPDDLHITMWHKNTPGPDKTYGEALTKVTPTKVMVTYVYADGNSTSVAEVELPEDTKKLCKMWTPPHISLFKDKKLKWQDMRRIVQRGKDATDWFAMLGPTAMDFNIKLRRGKGG</sequence>
<accession>A0ABV0UX44</accession>
<evidence type="ECO:0000313" key="2">
    <source>
        <dbReference type="Proteomes" id="UP001482620"/>
    </source>
</evidence>
<evidence type="ECO:0000313" key="1">
    <source>
        <dbReference type="EMBL" id="MEQ2249655.1"/>
    </source>
</evidence>
<gene>
    <name evidence="1" type="ORF">ILYODFUR_031540</name>
</gene>
<proteinExistence type="predicted"/>
<protein>
    <submittedName>
        <fullName evidence="1">Uncharacterized protein</fullName>
    </submittedName>
</protein>
<name>A0ABV0UX44_9TELE</name>
<organism evidence="1 2">
    <name type="scientific">Ilyodon furcidens</name>
    <name type="common">goldbreast splitfin</name>
    <dbReference type="NCBI Taxonomy" id="33524"/>
    <lineage>
        <taxon>Eukaryota</taxon>
        <taxon>Metazoa</taxon>
        <taxon>Chordata</taxon>
        <taxon>Craniata</taxon>
        <taxon>Vertebrata</taxon>
        <taxon>Euteleostomi</taxon>
        <taxon>Actinopterygii</taxon>
        <taxon>Neopterygii</taxon>
        <taxon>Teleostei</taxon>
        <taxon>Neoteleostei</taxon>
        <taxon>Acanthomorphata</taxon>
        <taxon>Ovalentaria</taxon>
        <taxon>Atherinomorphae</taxon>
        <taxon>Cyprinodontiformes</taxon>
        <taxon>Goodeidae</taxon>
        <taxon>Ilyodon</taxon>
    </lineage>
</organism>
<reference evidence="1 2" key="1">
    <citation type="submission" date="2021-06" db="EMBL/GenBank/DDBJ databases">
        <authorList>
            <person name="Palmer J.M."/>
        </authorList>
    </citation>
    <scope>NUCLEOTIDE SEQUENCE [LARGE SCALE GENOMIC DNA]</scope>
    <source>
        <strain evidence="2">if_2019</strain>
        <tissue evidence="1">Muscle</tissue>
    </source>
</reference>
<comment type="caution">
    <text evidence="1">The sequence shown here is derived from an EMBL/GenBank/DDBJ whole genome shotgun (WGS) entry which is preliminary data.</text>
</comment>
<dbReference type="Proteomes" id="UP001482620">
    <property type="component" value="Unassembled WGS sequence"/>
</dbReference>
<keyword evidence="2" id="KW-1185">Reference proteome</keyword>